<organism evidence="2">
    <name type="scientific">viral metagenome</name>
    <dbReference type="NCBI Taxonomy" id="1070528"/>
    <lineage>
        <taxon>unclassified sequences</taxon>
        <taxon>metagenomes</taxon>
        <taxon>organismal metagenomes</taxon>
    </lineage>
</organism>
<dbReference type="Pfam" id="PF13519">
    <property type="entry name" value="VWA_2"/>
    <property type="match status" value="1"/>
</dbReference>
<dbReference type="SUPFAM" id="SSF53300">
    <property type="entry name" value="vWA-like"/>
    <property type="match status" value="1"/>
</dbReference>
<dbReference type="EMBL" id="MT142977">
    <property type="protein sequence ID" value="QJA91298.1"/>
    <property type="molecule type" value="Genomic_DNA"/>
</dbReference>
<dbReference type="PROSITE" id="PS50234">
    <property type="entry name" value="VWFA"/>
    <property type="match status" value="1"/>
</dbReference>
<protein>
    <submittedName>
        <fullName evidence="2">Putative von Willebrand factor A domain-containing protein</fullName>
    </submittedName>
</protein>
<dbReference type="GO" id="GO:0005829">
    <property type="term" value="C:cytosol"/>
    <property type="evidence" value="ECO:0007669"/>
    <property type="project" value="TreeGrafter"/>
</dbReference>
<proteinExistence type="predicted"/>
<evidence type="ECO:0000313" key="2">
    <source>
        <dbReference type="EMBL" id="QJA91298.1"/>
    </source>
</evidence>
<dbReference type="InterPro" id="IPR036465">
    <property type="entry name" value="vWFA_dom_sf"/>
</dbReference>
<dbReference type="PANTHER" id="PTHR36846:SF1">
    <property type="entry name" value="PROTEIN VIAA"/>
    <property type="match status" value="1"/>
</dbReference>
<name>A0A6M3LE13_9ZZZZ</name>
<sequence>MQDKNVITMDSYDVAAFEQVKKESPALQQIEAHGAEINPSFSNLMTDVYGSLYKYSPQLKPDTAINPGSLANKHIMSELMEMREYKELRDFTMLKEFESAVAVQTFSDKIEAALPKHIEQRLNDLAEAEALLNEELINPNPNTKNAKQAQQQVQDLAKEVNQHFENNSHKIRGHIRQAIKQAQHDTIMVNTLTGGLFGKETGQGQNLNMADKMHLFDRIKNNTMMRKIAEAAGRFQHLALHYQSIKSKHGVDEIVDIEAGNDLNRIVPTELIFLDDPDLDLIFYSRYAQRQLLQTKMEGTAPKAKGPIIICIDNSESMLQNDRITWAKLFALGLMVIAKKQNRTFATVNFANENQIKVNLYPKKVKVEPWKLIHDLEHFFNGGTNYEAPMHKAMQILIEDPDFKEADIVFLTDGKCEVNPGFVLNYEKNKKKHMFRTIGILVDMPTKGLPFATDACHNFYSHEGDGQLLKDVYTAI</sequence>
<dbReference type="Gene3D" id="3.40.50.410">
    <property type="entry name" value="von Willebrand factor, type A domain"/>
    <property type="match status" value="1"/>
</dbReference>
<feature type="domain" description="VWFA" evidence="1">
    <location>
        <begin position="307"/>
        <end position="476"/>
    </location>
</feature>
<dbReference type="PANTHER" id="PTHR36846">
    <property type="entry name" value="PROTEIN VIAA"/>
    <property type="match status" value="1"/>
</dbReference>
<evidence type="ECO:0000259" key="1">
    <source>
        <dbReference type="PROSITE" id="PS50234"/>
    </source>
</evidence>
<dbReference type="AlphaFoldDB" id="A0A6M3LE13"/>
<gene>
    <name evidence="2" type="ORF">MM415B03409_0003</name>
</gene>
<accession>A0A6M3LE13</accession>
<dbReference type="InterPro" id="IPR002035">
    <property type="entry name" value="VWF_A"/>
</dbReference>
<reference evidence="2" key="1">
    <citation type="submission" date="2020-03" db="EMBL/GenBank/DDBJ databases">
        <title>The deep terrestrial virosphere.</title>
        <authorList>
            <person name="Holmfeldt K."/>
            <person name="Nilsson E."/>
            <person name="Simone D."/>
            <person name="Lopez-Fernandez M."/>
            <person name="Wu X."/>
            <person name="de Brujin I."/>
            <person name="Lundin D."/>
            <person name="Andersson A."/>
            <person name="Bertilsson S."/>
            <person name="Dopson M."/>
        </authorList>
    </citation>
    <scope>NUCLEOTIDE SEQUENCE</scope>
    <source>
        <strain evidence="2">MM415B03409</strain>
    </source>
</reference>